<dbReference type="RefSeq" id="WP_080808352.1">
    <property type="nucleotide sequence ID" value="NZ_LT828560.1"/>
</dbReference>
<dbReference type="Proteomes" id="UP000191931">
    <property type="component" value="Unassembled WGS sequence"/>
</dbReference>
<evidence type="ECO:0000313" key="2">
    <source>
        <dbReference type="Proteomes" id="UP000191931"/>
    </source>
</evidence>
<accession>A0A1W1HDA1</accession>
<organism evidence="1 2">
    <name type="scientific">Desulfamplus magnetovallimortis</name>
    <dbReference type="NCBI Taxonomy" id="1246637"/>
    <lineage>
        <taxon>Bacteria</taxon>
        <taxon>Pseudomonadati</taxon>
        <taxon>Thermodesulfobacteriota</taxon>
        <taxon>Desulfobacteria</taxon>
        <taxon>Desulfobacterales</taxon>
        <taxon>Desulfobacteraceae</taxon>
        <taxon>Desulfamplus</taxon>
    </lineage>
</organism>
<dbReference type="AlphaFoldDB" id="A0A1W1HDA1"/>
<reference evidence="1 2" key="1">
    <citation type="submission" date="2017-03" db="EMBL/GenBank/DDBJ databases">
        <authorList>
            <person name="Afonso C.L."/>
            <person name="Miller P.J."/>
            <person name="Scott M.A."/>
            <person name="Spackman E."/>
            <person name="Goraichik I."/>
            <person name="Dimitrov K.M."/>
            <person name="Suarez D.L."/>
            <person name="Swayne D.E."/>
        </authorList>
    </citation>
    <scope>NUCLEOTIDE SEQUENCE [LARGE SCALE GENOMIC DNA]</scope>
    <source>
        <strain evidence="1">PRJEB14757</strain>
    </source>
</reference>
<name>A0A1W1HDA1_9BACT</name>
<dbReference type="InterPro" id="IPR046153">
    <property type="entry name" value="DUF6155"/>
</dbReference>
<proteinExistence type="predicted"/>
<dbReference type="EMBL" id="FWEV01000139">
    <property type="protein sequence ID" value="SLM30416.1"/>
    <property type="molecule type" value="Genomic_DNA"/>
</dbReference>
<protein>
    <submittedName>
        <fullName evidence="1">Uncharacterized protein</fullName>
    </submittedName>
</protein>
<dbReference type="Pfam" id="PF19652">
    <property type="entry name" value="DUF6155"/>
    <property type="match status" value="1"/>
</dbReference>
<evidence type="ECO:0000313" key="1">
    <source>
        <dbReference type="EMBL" id="SLM30416.1"/>
    </source>
</evidence>
<keyword evidence="2" id="KW-1185">Reference proteome</keyword>
<sequence length="177" mass="20872">MKKFTLPALKKELAKKTKEELIKEISSLCQEFPQVKEYYKAQYGDTSDILKRYIDIIEKEFVEGKRRGMPKARLSVAKNAVKDFRKLITDIELVADVMFTFVECISNFNDEFGVDEEDYYTDPEDMFEEVLQLLKKNGLSDKFQERAYDIVNRATDSWGHLDSLQERYEDVYGDFIR</sequence>
<dbReference type="OrthoDB" id="9801392at2"/>
<dbReference type="STRING" id="1246637.MTBBW1_2230001"/>
<gene>
    <name evidence="1" type="ORF">MTBBW1_2230001</name>
</gene>